<dbReference type="GO" id="GO:0046872">
    <property type="term" value="F:metal ion binding"/>
    <property type="evidence" value="ECO:0007669"/>
    <property type="project" value="UniProtKB-KW"/>
</dbReference>
<proteinExistence type="predicted"/>
<feature type="region of interest" description="Disordered" evidence="5">
    <location>
        <begin position="1"/>
        <end position="26"/>
    </location>
</feature>
<dbReference type="AlphaFoldDB" id="A0A7C4CBY3"/>
<accession>A0A7C4CBY3</accession>
<dbReference type="GO" id="GO:0030001">
    <property type="term" value="P:metal ion transport"/>
    <property type="evidence" value="ECO:0007669"/>
    <property type="project" value="InterPro"/>
</dbReference>
<name>A0A7C4CBY3_UNCW3</name>
<evidence type="ECO:0000256" key="4">
    <source>
        <dbReference type="ARBA" id="ARBA00022729"/>
    </source>
</evidence>
<keyword evidence="2" id="KW-0813">Transport</keyword>
<evidence type="ECO:0000313" key="6">
    <source>
        <dbReference type="EMBL" id="HGK28623.1"/>
    </source>
</evidence>
<gene>
    <name evidence="6" type="ORF">ENS41_06670</name>
</gene>
<dbReference type="PANTHER" id="PTHR42953">
    <property type="entry name" value="HIGH-AFFINITY ZINC UPTAKE SYSTEM PROTEIN ZNUA-RELATED"/>
    <property type="match status" value="1"/>
</dbReference>
<dbReference type="SUPFAM" id="SSF53807">
    <property type="entry name" value="Helical backbone' metal receptor"/>
    <property type="match status" value="1"/>
</dbReference>
<evidence type="ECO:0000256" key="1">
    <source>
        <dbReference type="ARBA" id="ARBA00004196"/>
    </source>
</evidence>
<dbReference type="InterPro" id="IPR006127">
    <property type="entry name" value="ZnuA-like"/>
</dbReference>
<dbReference type="EMBL" id="DSUT01000142">
    <property type="protein sequence ID" value="HGK28623.1"/>
    <property type="molecule type" value="Genomic_DNA"/>
</dbReference>
<dbReference type="PANTHER" id="PTHR42953:SF1">
    <property type="entry name" value="METAL-BINDING PROTEIN HI_0362-RELATED"/>
    <property type="match status" value="1"/>
</dbReference>
<protein>
    <submittedName>
        <fullName evidence="6">Zinc ABC transporter substrate-binding protein</fullName>
    </submittedName>
</protein>
<keyword evidence="4" id="KW-0732">Signal</keyword>
<dbReference type="InterPro" id="IPR050492">
    <property type="entry name" value="Bact_metal-bind_prot9"/>
</dbReference>
<dbReference type="Pfam" id="PF01297">
    <property type="entry name" value="ZnuA"/>
    <property type="match status" value="1"/>
</dbReference>
<comment type="subcellular location">
    <subcellularLocation>
        <location evidence="1">Cell envelope</location>
    </subcellularLocation>
</comment>
<evidence type="ECO:0000256" key="5">
    <source>
        <dbReference type="SAM" id="MobiDB-lite"/>
    </source>
</evidence>
<dbReference type="Gene3D" id="3.40.50.1980">
    <property type="entry name" value="Nitrogenase molybdenum iron protein domain"/>
    <property type="match status" value="1"/>
</dbReference>
<evidence type="ECO:0000256" key="2">
    <source>
        <dbReference type="ARBA" id="ARBA00022448"/>
    </source>
</evidence>
<evidence type="ECO:0000256" key="3">
    <source>
        <dbReference type="ARBA" id="ARBA00022723"/>
    </source>
</evidence>
<reference evidence="6" key="1">
    <citation type="journal article" date="2020" name="mSystems">
        <title>Genome- and Community-Level Interaction Insights into Carbon Utilization and Element Cycling Functions of Hydrothermarchaeota in Hydrothermal Sediment.</title>
        <authorList>
            <person name="Zhou Z."/>
            <person name="Liu Y."/>
            <person name="Xu W."/>
            <person name="Pan J."/>
            <person name="Luo Z.H."/>
            <person name="Li M."/>
        </authorList>
    </citation>
    <scope>NUCLEOTIDE SEQUENCE [LARGE SCALE GENOMIC DNA]</scope>
    <source>
        <strain evidence="6">SpSt-488</strain>
    </source>
</reference>
<comment type="caution">
    <text evidence="6">The sequence shown here is derived from an EMBL/GenBank/DDBJ whole genome shotgun (WGS) entry which is preliminary data.</text>
</comment>
<organism evidence="6">
    <name type="scientific">candidate division WOR-3 bacterium</name>
    <dbReference type="NCBI Taxonomy" id="2052148"/>
    <lineage>
        <taxon>Bacteria</taxon>
        <taxon>Bacteria division WOR-3</taxon>
    </lineage>
</organism>
<keyword evidence="3" id="KW-0479">Metal-binding</keyword>
<dbReference type="GO" id="GO:0030313">
    <property type="term" value="C:cell envelope"/>
    <property type="evidence" value="ECO:0007669"/>
    <property type="project" value="UniProtKB-SubCell"/>
</dbReference>
<sequence length="301" mass="31854">MSSMPGMMRSPTFREPEQDSTGNRAAVSHWHSTLRISGMKSILRLLLVAVLAGCAPRPAPRVRVVVSTTNIGAIVAAIGGSRVQVATIAPAGICPGHFDIRPSDVVVASEARLLLNQGWEQWFPKLLQQAGNSRGVAVTCTTPGNWMVPPVHLKAAAEVSGLLARVDSAGATVFASAARSYAARVESIANEVQGMFRGRALPAVIASAQQSPFLEWLGFRVVATYGRPEELTARELMELARVALDSGVGLVVDNLQSGPDVGKPLAEALGVPRVMLTNFPGTEGYPQTLIANAMTLRSVLE</sequence>